<sequence>MTDLASTTVSRRRVLAGTGSVLGGLAVGRGTARTDRSTTPTIVGHRGASGLAPPNTRAAIEAGLEHDVDGVELDVRRTRDGELVLFHDPVLDVASTAGGVVRYTHSEDVLDATVGGEPILTLDEGLQALADRSVDVYLELKRPGYTGAVLDSVRRHGLSGRTTLASFDAPALPTARRAAVDTALLGALPRDGLLADAERLGTGLVSAHYLPYLTNQFVDTVEQSPLDVGVWALFESEETIRDVVAAEPDMLTTGRPDLANEASESSDDGGFLW</sequence>
<feature type="domain" description="GP-PDE" evidence="2">
    <location>
        <begin position="40"/>
        <end position="263"/>
    </location>
</feature>
<dbReference type="PANTHER" id="PTHR46211">
    <property type="entry name" value="GLYCEROPHOSPHORYL DIESTER PHOSPHODIESTERASE"/>
    <property type="match status" value="1"/>
</dbReference>
<dbReference type="RefSeq" id="WP_247419871.1">
    <property type="nucleotide sequence ID" value="NZ_JALLGW010000002.1"/>
</dbReference>
<dbReference type="Proteomes" id="UP001596099">
    <property type="component" value="Unassembled WGS sequence"/>
</dbReference>
<comment type="caution">
    <text evidence="3">The sequence shown here is derived from an EMBL/GenBank/DDBJ whole genome shotgun (WGS) entry which is preliminary data.</text>
</comment>
<dbReference type="Gene3D" id="3.20.20.190">
    <property type="entry name" value="Phosphatidylinositol (PI) phosphodiesterase"/>
    <property type="match status" value="1"/>
</dbReference>
<accession>A0ABD5RJQ7</accession>
<dbReference type="PANTHER" id="PTHR46211:SF14">
    <property type="entry name" value="GLYCEROPHOSPHODIESTER PHOSPHODIESTERASE"/>
    <property type="match status" value="1"/>
</dbReference>
<dbReference type="Pfam" id="PF03009">
    <property type="entry name" value="GDPD"/>
    <property type="match status" value="1"/>
</dbReference>
<proteinExistence type="predicted"/>
<dbReference type="SUPFAM" id="SSF51695">
    <property type="entry name" value="PLC-like phosphodiesterases"/>
    <property type="match status" value="1"/>
</dbReference>
<organism evidence="3 4">
    <name type="scientific">Halomarina salina</name>
    <dbReference type="NCBI Taxonomy" id="1872699"/>
    <lineage>
        <taxon>Archaea</taxon>
        <taxon>Methanobacteriati</taxon>
        <taxon>Methanobacteriota</taxon>
        <taxon>Stenosarchaea group</taxon>
        <taxon>Halobacteria</taxon>
        <taxon>Halobacteriales</taxon>
        <taxon>Natronomonadaceae</taxon>
        <taxon>Halomarina</taxon>
    </lineage>
</organism>
<protein>
    <submittedName>
        <fullName evidence="3">Glycerophosphodiester phosphodiesterase</fullName>
    </submittedName>
</protein>
<reference evidence="3 4" key="1">
    <citation type="journal article" date="2019" name="Int. J. Syst. Evol. Microbiol.">
        <title>The Global Catalogue of Microorganisms (GCM) 10K type strain sequencing project: providing services to taxonomists for standard genome sequencing and annotation.</title>
        <authorList>
            <consortium name="The Broad Institute Genomics Platform"/>
            <consortium name="The Broad Institute Genome Sequencing Center for Infectious Disease"/>
            <person name="Wu L."/>
            <person name="Ma J."/>
        </authorList>
    </citation>
    <scope>NUCLEOTIDE SEQUENCE [LARGE SCALE GENOMIC DNA]</scope>
    <source>
        <strain evidence="3 4">CGMCC 1.12543</strain>
    </source>
</reference>
<keyword evidence="4" id="KW-1185">Reference proteome</keyword>
<evidence type="ECO:0000313" key="3">
    <source>
        <dbReference type="EMBL" id="MFC5970528.1"/>
    </source>
</evidence>
<evidence type="ECO:0000259" key="2">
    <source>
        <dbReference type="PROSITE" id="PS51704"/>
    </source>
</evidence>
<dbReference type="EMBL" id="JBHSQH010000001">
    <property type="protein sequence ID" value="MFC5970528.1"/>
    <property type="molecule type" value="Genomic_DNA"/>
</dbReference>
<gene>
    <name evidence="3" type="ORF">ACFPYI_04215</name>
</gene>
<evidence type="ECO:0000313" key="4">
    <source>
        <dbReference type="Proteomes" id="UP001596099"/>
    </source>
</evidence>
<feature type="region of interest" description="Disordered" evidence="1">
    <location>
        <begin position="252"/>
        <end position="273"/>
    </location>
</feature>
<dbReference type="InterPro" id="IPR006311">
    <property type="entry name" value="TAT_signal"/>
</dbReference>
<dbReference type="InterPro" id="IPR030395">
    <property type="entry name" value="GP_PDE_dom"/>
</dbReference>
<evidence type="ECO:0000256" key="1">
    <source>
        <dbReference type="SAM" id="MobiDB-lite"/>
    </source>
</evidence>
<dbReference type="AlphaFoldDB" id="A0ABD5RJQ7"/>
<dbReference type="PROSITE" id="PS51704">
    <property type="entry name" value="GP_PDE"/>
    <property type="match status" value="1"/>
</dbReference>
<dbReference type="PROSITE" id="PS51318">
    <property type="entry name" value="TAT"/>
    <property type="match status" value="1"/>
</dbReference>
<dbReference type="InterPro" id="IPR017946">
    <property type="entry name" value="PLC-like_Pdiesterase_TIM-brl"/>
</dbReference>
<name>A0ABD5RJQ7_9EURY</name>